<evidence type="ECO:0000256" key="1">
    <source>
        <dbReference type="SAM" id="SignalP"/>
    </source>
</evidence>
<dbReference type="EMBL" id="OMOD01000127">
    <property type="protein sequence ID" value="SPF41034.1"/>
    <property type="molecule type" value="Genomic_DNA"/>
</dbReference>
<dbReference type="Proteomes" id="UP000238701">
    <property type="component" value="Unassembled WGS sequence"/>
</dbReference>
<reference evidence="3" key="1">
    <citation type="submission" date="2018-02" db="EMBL/GenBank/DDBJ databases">
        <authorList>
            <person name="Hausmann B."/>
        </authorList>
    </citation>
    <scope>NUCLEOTIDE SEQUENCE [LARGE SCALE GENOMIC DNA]</scope>
    <source>
        <strain evidence="3">Peat soil MAG SbA1</strain>
    </source>
</reference>
<dbReference type="Gene3D" id="2.60.40.10">
    <property type="entry name" value="Immunoglobulins"/>
    <property type="match status" value="1"/>
</dbReference>
<gene>
    <name evidence="2" type="ORF">SBA1_340076</name>
</gene>
<proteinExistence type="predicted"/>
<accession>A0A2U3KMZ9</accession>
<feature type="chain" id="PRO_5015439196" description="Abnormal spindle-like microcephaly-associated protein ASH domain-containing protein" evidence="1">
    <location>
        <begin position="23"/>
        <end position="152"/>
    </location>
</feature>
<dbReference type="InterPro" id="IPR013783">
    <property type="entry name" value="Ig-like_fold"/>
</dbReference>
<evidence type="ECO:0000313" key="3">
    <source>
        <dbReference type="Proteomes" id="UP000238701"/>
    </source>
</evidence>
<organism evidence="2 3">
    <name type="scientific">Candidatus Sulfotelmatobacter kueseliae</name>
    <dbReference type="NCBI Taxonomy" id="2042962"/>
    <lineage>
        <taxon>Bacteria</taxon>
        <taxon>Pseudomonadati</taxon>
        <taxon>Acidobacteriota</taxon>
        <taxon>Terriglobia</taxon>
        <taxon>Terriglobales</taxon>
        <taxon>Candidatus Korobacteraceae</taxon>
        <taxon>Candidatus Sulfotelmatobacter</taxon>
    </lineage>
</organism>
<name>A0A2U3KMZ9_9BACT</name>
<protein>
    <recommendedName>
        <fullName evidence="4">Abnormal spindle-like microcephaly-associated protein ASH domain-containing protein</fullName>
    </recommendedName>
</protein>
<dbReference type="OrthoDB" id="9757546at2"/>
<evidence type="ECO:0000313" key="2">
    <source>
        <dbReference type="EMBL" id="SPF41034.1"/>
    </source>
</evidence>
<feature type="signal peptide" evidence="1">
    <location>
        <begin position="1"/>
        <end position="22"/>
    </location>
</feature>
<dbReference type="AlphaFoldDB" id="A0A2U3KMZ9"/>
<keyword evidence="1" id="KW-0732">Signal</keyword>
<sequence length="152" mass="15415">MKSGKLLCFIAVLVFTALAIHAGPAVLVAATQGDELHSYSWSSGSSGASATLSPTRLLFRCRNVPNAGCQCINTRTATLSNPGKAPLDIKGISTTGAFTQASNCGPSLAAGKSCAITVRWSLADSAGTLDVSDNASGSPQKVSLNGVKECTP</sequence>
<evidence type="ECO:0008006" key="4">
    <source>
        <dbReference type="Google" id="ProtNLM"/>
    </source>
</evidence>